<sequence length="782" mass="87054">MSIPVGLQIGLELTNFVAPLTKTAFRLGSLAVREAIERSGSDELTELKLAHILGRHRLDDVIATHFRDIVSRSSSTPLSHFMKELVLESGSGPTVTQALTCGNPALLSMVIQVSFLAWSHEHQSLSQALTQAIDDMLIESRAATSHGLNYVSLLGTVLACQQQTAGFSWAHHYAAIEDKILKELKARSTQERPAKRRKSRGGQSAKHVHQQSLSDRAMPYVILRGLIKSLDSVQRFPEDCILQLSCDRGISSVVLWCYHILGISVLVRLSDTLVHFGAGPYNVTIESCNSLEVSAVLLQRASENVPVFTLNRDDADPYIRCDQRKEARGFLRQILTSHGIEGDELIGYGKGLVSKCINHFDLNSSPPSDDTIKVASLSHLSQDTEVLDEYDTIQTASLNQSSQNSEDSNTLEQNVDYASTNYFLRPRILRAASFLLDIDTDDLCDDTIELVSISRKRNISWSAIVAVVYAFAKVGDLTGCELMPLSLDTFEDLSTETQSITDSEGLLRQAVPDTLQCFDLVCRLLLGSRFTKEYVSRAILISSHGWSVFLDIMEASDPTDAATGSLHIKPGVPARDGIRKARIIDGMTDFGIDATRELLFNSEPRISFWPGVWTAKVVGTHIGYHGQDAFTVVQSYDWAHSGQVCKKWRLGFREKQDMCVKLQILRKCPCETGQSEVERRRVIDRHLTWPVAAKMENDTTQTYVVKHPEDEWNASRIPERIFRCQDVWYFYVTGDGAARWLGLDNLDRLSLEVNDYPIIARGKGCCVSCAMKVVKGKALVLL</sequence>
<dbReference type="Proteomes" id="UP000829685">
    <property type="component" value="Unassembled WGS sequence"/>
</dbReference>
<dbReference type="EMBL" id="JAFIMR010000009">
    <property type="protein sequence ID" value="KAI1874575.1"/>
    <property type="molecule type" value="Genomic_DNA"/>
</dbReference>
<keyword evidence="3" id="KW-1185">Reference proteome</keyword>
<proteinExistence type="predicted"/>
<evidence type="ECO:0000313" key="3">
    <source>
        <dbReference type="Proteomes" id="UP000829685"/>
    </source>
</evidence>
<organism evidence="2 3">
    <name type="scientific">Neoarthrinium moseri</name>
    <dbReference type="NCBI Taxonomy" id="1658444"/>
    <lineage>
        <taxon>Eukaryota</taxon>
        <taxon>Fungi</taxon>
        <taxon>Dikarya</taxon>
        <taxon>Ascomycota</taxon>
        <taxon>Pezizomycotina</taxon>
        <taxon>Sordariomycetes</taxon>
        <taxon>Xylariomycetidae</taxon>
        <taxon>Amphisphaeriales</taxon>
        <taxon>Apiosporaceae</taxon>
        <taxon>Neoarthrinium</taxon>
    </lineage>
</organism>
<evidence type="ECO:0000313" key="2">
    <source>
        <dbReference type="EMBL" id="KAI1874575.1"/>
    </source>
</evidence>
<reference evidence="2" key="1">
    <citation type="submission" date="2021-03" db="EMBL/GenBank/DDBJ databases">
        <title>Revisited historic fungal species revealed as producer of novel bioactive compounds through whole genome sequencing and comparative genomics.</title>
        <authorList>
            <person name="Vignolle G.A."/>
            <person name="Hochenegger N."/>
            <person name="Mach R.L."/>
            <person name="Mach-Aigner A.R."/>
            <person name="Javad Rahimi M."/>
            <person name="Salim K.A."/>
            <person name="Chan C.M."/>
            <person name="Lim L.B.L."/>
            <person name="Cai F."/>
            <person name="Druzhinina I.S."/>
            <person name="U'Ren J.M."/>
            <person name="Derntl C."/>
        </authorList>
    </citation>
    <scope>NUCLEOTIDE SEQUENCE</scope>
    <source>
        <strain evidence="2">TUCIM 5799</strain>
    </source>
</reference>
<evidence type="ECO:0000256" key="1">
    <source>
        <dbReference type="SAM" id="MobiDB-lite"/>
    </source>
</evidence>
<feature type="region of interest" description="Disordered" evidence="1">
    <location>
        <begin position="187"/>
        <end position="212"/>
    </location>
</feature>
<gene>
    <name evidence="2" type="ORF">JX265_004783</name>
</gene>
<name>A0A9P9WPW7_9PEZI</name>
<protein>
    <submittedName>
        <fullName evidence="2">Uncharacterized protein</fullName>
    </submittedName>
</protein>
<comment type="caution">
    <text evidence="2">The sequence shown here is derived from an EMBL/GenBank/DDBJ whole genome shotgun (WGS) entry which is preliminary data.</text>
</comment>
<accession>A0A9P9WPW7</accession>
<dbReference type="AlphaFoldDB" id="A0A9P9WPW7"/>